<sequence length="114" mass="13399">MQSQHLVVEIYVNPLLLHATHLYLCNIGQQKQLIPHLFGIIFKNVIAHPIGSDPKDNPIDIANSIVLYYRPHNTWRQRHSRILYLVSQLHPHPVQLLFANIGRQFHRNYRQPLT</sequence>
<gene>
    <name evidence="1" type="ORF">SDC9_87646</name>
</gene>
<dbReference type="AlphaFoldDB" id="A0A644ZJU0"/>
<reference evidence="1" key="1">
    <citation type="submission" date="2019-08" db="EMBL/GenBank/DDBJ databases">
        <authorList>
            <person name="Kucharzyk K."/>
            <person name="Murdoch R.W."/>
            <person name="Higgins S."/>
            <person name="Loffler F."/>
        </authorList>
    </citation>
    <scope>NUCLEOTIDE SEQUENCE</scope>
</reference>
<protein>
    <submittedName>
        <fullName evidence="1">Uncharacterized protein</fullName>
    </submittedName>
</protein>
<accession>A0A644ZJU0</accession>
<evidence type="ECO:0000313" key="1">
    <source>
        <dbReference type="EMBL" id="MPM40997.1"/>
    </source>
</evidence>
<dbReference type="EMBL" id="VSSQ01009208">
    <property type="protein sequence ID" value="MPM40997.1"/>
    <property type="molecule type" value="Genomic_DNA"/>
</dbReference>
<organism evidence="1">
    <name type="scientific">bioreactor metagenome</name>
    <dbReference type="NCBI Taxonomy" id="1076179"/>
    <lineage>
        <taxon>unclassified sequences</taxon>
        <taxon>metagenomes</taxon>
        <taxon>ecological metagenomes</taxon>
    </lineage>
</organism>
<name>A0A644ZJU0_9ZZZZ</name>
<comment type="caution">
    <text evidence="1">The sequence shown here is derived from an EMBL/GenBank/DDBJ whole genome shotgun (WGS) entry which is preliminary data.</text>
</comment>
<proteinExistence type="predicted"/>